<evidence type="ECO:0008006" key="3">
    <source>
        <dbReference type="Google" id="ProtNLM"/>
    </source>
</evidence>
<evidence type="ECO:0000313" key="2">
    <source>
        <dbReference type="Proteomes" id="UP000078572"/>
    </source>
</evidence>
<keyword evidence="2" id="KW-1185">Reference proteome</keyword>
<dbReference type="AlphaFoldDB" id="A0A191ZYI8"/>
<dbReference type="GeneID" id="61526700"/>
<protein>
    <recommendedName>
        <fullName evidence="3">CobQ/CobB/MinD/ParA nucleotide binding domain-containing protein</fullName>
    </recommendedName>
</protein>
<dbReference type="OrthoDB" id="9862560at2"/>
<gene>
    <name evidence="1" type="ORF">A9Y76_11810</name>
</gene>
<reference evidence="2" key="1">
    <citation type="submission" date="2016-06" db="EMBL/GenBank/DDBJ databases">
        <authorList>
            <person name="Xu Y."/>
            <person name="Nagy A."/>
            <person name="Yan X."/>
            <person name="Kim S.W."/>
            <person name="Haley B."/>
            <person name="Liu N.T."/>
            <person name="Nou X."/>
        </authorList>
    </citation>
    <scope>NUCLEOTIDE SEQUENCE [LARGE SCALE GENOMIC DNA]</scope>
    <source>
        <strain evidence="2">ATCC 49129</strain>
    </source>
</reference>
<accession>A0A191ZYI8</accession>
<evidence type="ECO:0000313" key="1">
    <source>
        <dbReference type="EMBL" id="ANJ73116.1"/>
    </source>
</evidence>
<organism evidence="1 2">
    <name type="scientific">Ralstonia insidiosa</name>
    <dbReference type="NCBI Taxonomy" id="190721"/>
    <lineage>
        <taxon>Bacteria</taxon>
        <taxon>Pseudomonadati</taxon>
        <taxon>Pseudomonadota</taxon>
        <taxon>Betaproteobacteria</taxon>
        <taxon>Burkholderiales</taxon>
        <taxon>Burkholderiaceae</taxon>
        <taxon>Ralstonia</taxon>
    </lineage>
</organism>
<dbReference type="EMBL" id="CP016022">
    <property type="protein sequence ID" value="ANJ73116.1"/>
    <property type="molecule type" value="Genomic_DNA"/>
</dbReference>
<dbReference type="Proteomes" id="UP000078572">
    <property type="component" value="Chromosome 1"/>
</dbReference>
<proteinExistence type="predicted"/>
<sequence>MSKTMSKKTEIAQAIETDDFDSLLGIQHVAEPDKTAFLFLSDEGKAGKSTAAIAFTTILRKLNKTVDAWQCDPDHMKLYYGFGKRDASGTLISKEAQVPSDCGYLNIRTESFKLVNSLKSPAKYKIYDLPAASIDELPEIFDSSDSFLQAFVNNNTKIVFCVPFINGIDSLLAVQKLKNLFCGVNSNAVIEFVLLLNYSMMIDESETLAGLDSAIKGMKEKVYAAHIKTKFTPGFENIIDYTEDGPNRDWFSILGSLDETSKITMGKFLKDYVDTVKAVY</sequence>
<dbReference type="RefSeq" id="WP_064804288.1">
    <property type="nucleotide sequence ID" value="NZ_CP016022.1"/>
</dbReference>
<name>A0A191ZYI8_9RALS</name>